<protein>
    <recommendedName>
        <fullName evidence="2">UVR domain-containing protein</fullName>
    </recommendedName>
</protein>
<reference evidence="1" key="1">
    <citation type="journal article" date="2014" name="Front. Microbiol.">
        <title>High frequency of phylogenetically diverse reductive dehalogenase-homologous genes in deep subseafloor sedimentary metagenomes.</title>
        <authorList>
            <person name="Kawai M."/>
            <person name="Futagami T."/>
            <person name="Toyoda A."/>
            <person name="Takaki Y."/>
            <person name="Nishi S."/>
            <person name="Hori S."/>
            <person name="Arai W."/>
            <person name="Tsubouchi T."/>
            <person name="Morono Y."/>
            <person name="Uchiyama I."/>
            <person name="Ito T."/>
            <person name="Fujiyama A."/>
            <person name="Inagaki F."/>
            <person name="Takami H."/>
        </authorList>
    </citation>
    <scope>NUCLEOTIDE SEQUENCE</scope>
    <source>
        <strain evidence="1">Expedition CK06-06</strain>
    </source>
</reference>
<evidence type="ECO:0008006" key="2">
    <source>
        <dbReference type="Google" id="ProtNLM"/>
    </source>
</evidence>
<dbReference type="InterPro" id="IPR025542">
    <property type="entry name" value="YacH"/>
</dbReference>
<feature type="non-terminal residue" evidence="1">
    <location>
        <position position="138"/>
    </location>
</feature>
<dbReference type="GO" id="GO:1990169">
    <property type="term" value="P:stress response to copper ion"/>
    <property type="evidence" value="ECO:0007669"/>
    <property type="project" value="TreeGrafter"/>
</dbReference>
<organism evidence="1">
    <name type="scientific">marine sediment metagenome</name>
    <dbReference type="NCBI Taxonomy" id="412755"/>
    <lineage>
        <taxon>unclassified sequences</taxon>
        <taxon>metagenomes</taxon>
        <taxon>ecological metagenomes</taxon>
    </lineage>
</organism>
<dbReference type="GO" id="GO:0005507">
    <property type="term" value="F:copper ion binding"/>
    <property type="evidence" value="ECO:0007669"/>
    <property type="project" value="TreeGrafter"/>
</dbReference>
<sequence length="138" mass="15426">MGPQICQVCKKNLATVHLTEIIKNKKREIHMCEDCARNKGVAFKSQQFSISDLLSGLVNTQAAQEMAKMSQIKCPICGLSYLDFRQHGRLGCATDYTVFKDGLLPLLERIHGNTQHQGKIPTSSGETHKVSKELLELR</sequence>
<dbReference type="PANTHER" id="PTHR38430:SF1">
    <property type="entry name" value="PROTEIN-ARGININE KINASE ACTIVATOR PROTEIN"/>
    <property type="match status" value="1"/>
</dbReference>
<dbReference type="GO" id="GO:0008270">
    <property type="term" value="F:zinc ion binding"/>
    <property type="evidence" value="ECO:0007669"/>
    <property type="project" value="TreeGrafter"/>
</dbReference>
<dbReference type="GO" id="GO:0046870">
    <property type="term" value="F:cadmium ion binding"/>
    <property type="evidence" value="ECO:0007669"/>
    <property type="project" value="TreeGrafter"/>
</dbReference>
<dbReference type="GO" id="GO:0050897">
    <property type="term" value="F:cobalt ion binding"/>
    <property type="evidence" value="ECO:0007669"/>
    <property type="project" value="TreeGrafter"/>
</dbReference>
<dbReference type="PIRSF" id="PIRSF015034">
    <property type="entry name" value="YacH"/>
    <property type="match status" value="1"/>
</dbReference>
<name>X1L041_9ZZZZ</name>
<evidence type="ECO:0000313" key="1">
    <source>
        <dbReference type="EMBL" id="GAI12343.1"/>
    </source>
</evidence>
<dbReference type="AlphaFoldDB" id="X1L041"/>
<dbReference type="GO" id="GO:1990170">
    <property type="term" value="P:stress response to cadmium ion"/>
    <property type="evidence" value="ECO:0007669"/>
    <property type="project" value="TreeGrafter"/>
</dbReference>
<dbReference type="PANTHER" id="PTHR38430">
    <property type="entry name" value="PROTEIN-ARGININE KINASE ACTIVATOR PROTEIN"/>
    <property type="match status" value="1"/>
</dbReference>
<gene>
    <name evidence="1" type="ORF">S06H3_15743</name>
</gene>
<comment type="caution">
    <text evidence="1">The sequence shown here is derived from an EMBL/GenBank/DDBJ whole genome shotgun (WGS) entry which is preliminary data.</text>
</comment>
<accession>X1L041</accession>
<proteinExistence type="predicted"/>
<dbReference type="EMBL" id="BARV01007759">
    <property type="protein sequence ID" value="GAI12343.1"/>
    <property type="molecule type" value="Genomic_DNA"/>
</dbReference>